<evidence type="ECO:0000259" key="1">
    <source>
        <dbReference type="Pfam" id="PF00582"/>
    </source>
</evidence>
<dbReference type="InterPro" id="IPR006016">
    <property type="entry name" value="UspA"/>
</dbReference>
<evidence type="ECO:0000313" key="3">
    <source>
        <dbReference type="Proteomes" id="UP000278143"/>
    </source>
</evidence>
<evidence type="ECO:0000313" key="2">
    <source>
        <dbReference type="EMBL" id="RKP26178.1"/>
    </source>
</evidence>
<keyword evidence="3" id="KW-1185">Reference proteome</keyword>
<dbReference type="InterPro" id="IPR014729">
    <property type="entry name" value="Rossmann-like_a/b/a_fold"/>
</dbReference>
<dbReference type="AlphaFoldDB" id="A0A4P9Z1G5"/>
<protein>
    <recommendedName>
        <fullName evidence="1">UspA domain-containing protein</fullName>
    </recommendedName>
</protein>
<dbReference type="Pfam" id="PF00582">
    <property type="entry name" value="Usp"/>
    <property type="match status" value="1"/>
</dbReference>
<dbReference type="OrthoDB" id="843225at2759"/>
<proteinExistence type="predicted"/>
<gene>
    <name evidence="2" type="ORF">SYNPS1DRAFT_22000</name>
</gene>
<name>A0A4P9Z1G5_9FUNG</name>
<dbReference type="EMBL" id="KZ989493">
    <property type="protein sequence ID" value="RKP26178.1"/>
    <property type="molecule type" value="Genomic_DNA"/>
</dbReference>
<feature type="domain" description="UspA" evidence="1">
    <location>
        <begin position="9"/>
        <end position="132"/>
    </location>
</feature>
<dbReference type="SUPFAM" id="SSF52402">
    <property type="entry name" value="Adenine nucleotide alpha hydrolases-like"/>
    <property type="match status" value="1"/>
</dbReference>
<reference evidence="3" key="1">
    <citation type="journal article" date="2018" name="Nat. Microbiol.">
        <title>Leveraging single-cell genomics to expand the fungal tree of life.</title>
        <authorList>
            <person name="Ahrendt S.R."/>
            <person name="Quandt C.A."/>
            <person name="Ciobanu D."/>
            <person name="Clum A."/>
            <person name="Salamov A."/>
            <person name="Andreopoulos B."/>
            <person name="Cheng J.F."/>
            <person name="Woyke T."/>
            <person name="Pelin A."/>
            <person name="Henrissat B."/>
            <person name="Reynolds N.K."/>
            <person name="Benny G.L."/>
            <person name="Smith M.E."/>
            <person name="James T.Y."/>
            <person name="Grigoriev I.V."/>
        </authorList>
    </citation>
    <scope>NUCLEOTIDE SEQUENCE [LARGE SCALE GENOMIC DNA]</scope>
    <source>
        <strain evidence="3">Benny S71-1</strain>
    </source>
</reference>
<accession>A0A4P9Z1G5</accession>
<sequence length="133" mass="14720">MSDQARAYTVVVAVDQIHTSSKAINHAFDLCGKLAVPYRLILLHALALNKPSHMPYLDDLDKACNADLKEQSRAAVASIHSFARRFEGRIDYTVETVEAYGDAGSVIDGYLREHHPQLDMLVVGTRNRQGVAK</sequence>
<dbReference type="Gene3D" id="3.40.50.620">
    <property type="entry name" value="HUPs"/>
    <property type="match status" value="1"/>
</dbReference>
<organism evidence="2 3">
    <name type="scientific">Syncephalis pseudoplumigaleata</name>
    <dbReference type="NCBI Taxonomy" id="1712513"/>
    <lineage>
        <taxon>Eukaryota</taxon>
        <taxon>Fungi</taxon>
        <taxon>Fungi incertae sedis</taxon>
        <taxon>Zoopagomycota</taxon>
        <taxon>Zoopagomycotina</taxon>
        <taxon>Zoopagomycetes</taxon>
        <taxon>Zoopagales</taxon>
        <taxon>Piptocephalidaceae</taxon>
        <taxon>Syncephalis</taxon>
    </lineage>
</organism>
<dbReference type="Proteomes" id="UP000278143">
    <property type="component" value="Unassembled WGS sequence"/>
</dbReference>